<name>A0A8H5BA42_9AGAR</name>
<dbReference type="SUPFAM" id="SSF102848">
    <property type="entry name" value="NSFL1 (p97 ATPase) cofactor p47, SEP domain"/>
    <property type="match status" value="1"/>
</dbReference>
<dbReference type="GO" id="GO:0000045">
    <property type="term" value="P:autophagosome assembly"/>
    <property type="evidence" value="ECO:0007669"/>
    <property type="project" value="TreeGrafter"/>
</dbReference>
<dbReference type="SMART" id="SM00166">
    <property type="entry name" value="UBX"/>
    <property type="match status" value="1"/>
</dbReference>
<dbReference type="SUPFAM" id="SSF54236">
    <property type="entry name" value="Ubiquitin-like"/>
    <property type="match status" value="1"/>
</dbReference>
<dbReference type="GO" id="GO:0005829">
    <property type="term" value="C:cytosol"/>
    <property type="evidence" value="ECO:0007669"/>
    <property type="project" value="TreeGrafter"/>
</dbReference>
<dbReference type="GO" id="GO:0043161">
    <property type="term" value="P:proteasome-mediated ubiquitin-dependent protein catabolic process"/>
    <property type="evidence" value="ECO:0007669"/>
    <property type="project" value="TreeGrafter"/>
</dbReference>
<evidence type="ECO:0000256" key="2">
    <source>
        <dbReference type="SAM" id="MobiDB-lite"/>
    </source>
</evidence>
<feature type="region of interest" description="Disordered" evidence="2">
    <location>
        <begin position="1"/>
        <end position="161"/>
    </location>
</feature>
<evidence type="ECO:0000313" key="6">
    <source>
        <dbReference type="Proteomes" id="UP000567179"/>
    </source>
</evidence>
<dbReference type="GO" id="GO:0007030">
    <property type="term" value="P:Golgi organization"/>
    <property type="evidence" value="ECO:0007669"/>
    <property type="project" value="TreeGrafter"/>
</dbReference>
<dbReference type="Gene3D" id="3.10.20.90">
    <property type="entry name" value="Phosphatidylinositol 3-kinase Catalytic Subunit, Chain A, domain 1"/>
    <property type="match status" value="1"/>
</dbReference>
<dbReference type="GO" id="GO:0043130">
    <property type="term" value="F:ubiquitin binding"/>
    <property type="evidence" value="ECO:0007669"/>
    <property type="project" value="TreeGrafter"/>
</dbReference>
<dbReference type="OrthoDB" id="25887at2759"/>
<dbReference type="InterPro" id="IPR012989">
    <property type="entry name" value="SEP_domain"/>
</dbReference>
<evidence type="ECO:0008006" key="7">
    <source>
        <dbReference type="Google" id="ProtNLM"/>
    </source>
</evidence>
<protein>
    <recommendedName>
        <fullName evidence="7">SEP-domain-containing protein</fullName>
    </recommendedName>
</protein>
<accession>A0A8H5BA42</accession>
<evidence type="ECO:0000259" key="4">
    <source>
        <dbReference type="PROSITE" id="PS51399"/>
    </source>
</evidence>
<sequence>MSEGDNDNSGAGRSLGGDRAEPMPASWSRPAAPRVGRVGDWSNSSSTGNPGGAGAGRFATLSSLGGGGGNGPPPPDDDDDDDDDENKAAESWFAGGERSGISVENPERQRQVPGGNMVRDLLRRAAQAGPPVEQPTRSSGAFAGGGHTLGSDEVDSSYIPDPDMDEFEEETAIRHLIFWRDGFQVEDGELRRYDDPEQARILAEINAGHAPPAVLNVQPGQHVELRVTKRTDEDYVPPKGTKTFSGAGHRLGAVVPEPSTAGSAMPGSFPPAARPAAPSGQDKPLIITKFEVDQTQPTTSIQIRLADGTRMVSRMNLTHTVGDIRNFINASRPENGSRPYTIGTTFPNRTLDDDSATIQGAGLVNSVVVQRWA</sequence>
<dbReference type="Pfam" id="PF00789">
    <property type="entry name" value="UBX"/>
    <property type="match status" value="1"/>
</dbReference>
<dbReference type="FunFam" id="3.10.20.90:FF:000179">
    <property type="entry name" value="Plant UBX domain-containing protein 4"/>
    <property type="match status" value="1"/>
</dbReference>
<dbReference type="InterPro" id="IPR029071">
    <property type="entry name" value="Ubiquitin-like_domsf"/>
</dbReference>
<comment type="caution">
    <text evidence="5">The sequence shown here is derived from an EMBL/GenBank/DDBJ whole genome shotgun (WGS) entry which is preliminary data.</text>
</comment>
<dbReference type="PANTHER" id="PTHR23333">
    <property type="entry name" value="UBX DOMAIN CONTAINING PROTEIN"/>
    <property type="match status" value="1"/>
</dbReference>
<evidence type="ECO:0000256" key="1">
    <source>
        <dbReference type="ARBA" id="ARBA00022786"/>
    </source>
</evidence>
<dbReference type="CDD" id="cd01770">
    <property type="entry name" value="UBX_UBXN2"/>
    <property type="match status" value="1"/>
</dbReference>
<dbReference type="GO" id="GO:0005634">
    <property type="term" value="C:nucleus"/>
    <property type="evidence" value="ECO:0007669"/>
    <property type="project" value="TreeGrafter"/>
</dbReference>
<dbReference type="PROSITE" id="PS51399">
    <property type="entry name" value="SEP"/>
    <property type="match status" value="1"/>
</dbReference>
<keyword evidence="6" id="KW-1185">Reference proteome</keyword>
<feature type="region of interest" description="Disordered" evidence="2">
    <location>
        <begin position="258"/>
        <end position="279"/>
    </location>
</feature>
<dbReference type="PROSITE" id="PS50033">
    <property type="entry name" value="UBX"/>
    <property type="match status" value="1"/>
</dbReference>
<dbReference type="Pfam" id="PF08059">
    <property type="entry name" value="SEP"/>
    <property type="match status" value="1"/>
</dbReference>
<dbReference type="EMBL" id="JAACJJ010000029">
    <property type="protein sequence ID" value="KAF5319479.1"/>
    <property type="molecule type" value="Genomic_DNA"/>
</dbReference>
<organism evidence="5 6">
    <name type="scientific">Psilocybe cf. subviscida</name>
    <dbReference type="NCBI Taxonomy" id="2480587"/>
    <lineage>
        <taxon>Eukaryota</taxon>
        <taxon>Fungi</taxon>
        <taxon>Dikarya</taxon>
        <taxon>Basidiomycota</taxon>
        <taxon>Agaricomycotina</taxon>
        <taxon>Agaricomycetes</taxon>
        <taxon>Agaricomycetidae</taxon>
        <taxon>Agaricales</taxon>
        <taxon>Agaricineae</taxon>
        <taxon>Strophariaceae</taxon>
        <taxon>Psilocybe</taxon>
    </lineage>
</organism>
<gene>
    <name evidence="5" type="ORF">D9619_008754</name>
</gene>
<evidence type="ECO:0000259" key="3">
    <source>
        <dbReference type="PROSITE" id="PS50033"/>
    </source>
</evidence>
<feature type="domain" description="UBX" evidence="3">
    <location>
        <begin position="294"/>
        <end position="371"/>
    </location>
</feature>
<dbReference type="InterPro" id="IPR036241">
    <property type="entry name" value="NSFL1C_SEP_dom_sf"/>
</dbReference>
<proteinExistence type="predicted"/>
<reference evidence="5 6" key="1">
    <citation type="journal article" date="2020" name="ISME J.">
        <title>Uncovering the hidden diversity of litter-decomposition mechanisms in mushroom-forming fungi.</title>
        <authorList>
            <person name="Floudas D."/>
            <person name="Bentzer J."/>
            <person name="Ahren D."/>
            <person name="Johansson T."/>
            <person name="Persson P."/>
            <person name="Tunlid A."/>
        </authorList>
    </citation>
    <scope>NUCLEOTIDE SEQUENCE [LARGE SCALE GENOMIC DNA]</scope>
    <source>
        <strain evidence="5 6">CBS 101986</strain>
    </source>
</reference>
<dbReference type="AlphaFoldDB" id="A0A8H5BA42"/>
<dbReference type="GO" id="GO:0061025">
    <property type="term" value="P:membrane fusion"/>
    <property type="evidence" value="ECO:0007669"/>
    <property type="project" value="TreeGrafter"/>
</dbReference>
<dbReference type="SMART" id="SM00553">
    <property type="entry name" value="SEP"/>
    <property type="match status" value="1"/>
</dbReference>
<dbReference type="Gene3D" id="3.30.420.210">
    <property type="entry name" value="SEP domain"/>
    <property type="match status" value="1"/>
</dbReference>
<dbReference type="Proteomes" id="UP000567179">
    <property type="component" value="Unassembled WGS sequence"/>
</dbReference>
<evidence type="ECO:0000313" key="5">
    <source>
        <dbReference type="EMBL" id="KAF5319479.1"/>
    </source>
</evidence>
<dbReference type="FunFam" id="3.30.420.210:FF:000002">
    <property type="entry name" value="UBX domain-containing protein 1"/>
    <property type="match status" value="1"/>
</dbReference>
<feature type="domain" description="SEP" evidence="4">
    <location>
        <begin position="171"/>
        <end position="236"/>
    </location>
</feature>
<keyword evidence="1" id="KW-0833">Ubl conjugation pathway</keyword>
<feature type="compositionally biased region" description="Acidic residues" evidence="2">
    <location>
        <begin position="75"/>
        <end position="85"/>
    </location>
</feature>
<dbReference type="GO" id="GO:0031468">
    <property type="term" value="P:nuclear membrane reassembly"/>
    <property type="evidence" value="ECO:0007669"/>
    <property type="project" value="TreeGrafter"/>
</dbReference>
<dbReference type="InterPro" id="IPR001012">
    <property type="entry name" value="UBX_dom"/>
</dbReference>
<dbReference type="PANTHER" id="PTHR23333:SF20">
    <property type="entry name" value="NSFL1 COFACTOR P47"/>
    <property type="match status" value="1"/>
</dbReference>